<keyword evidence="8" id="KW-0653">Protein transport</keyword>
<evidence type="ECO:0000256" key="5">
    <source>
        <dbReference type="ARBA" id="ARBA00020436"/>
    </source>
</evidence>
<comment type="similarity">
    <text evidence="4">Belongs to the sorting nexin family.</text>
</comment>
<evidence type="ECO:0000256" key="3">
    <source>
        <dbReference type="ARBA" id="ARBA00004496"/>
    </source>
</evidence>
<evidence type="ECO:0000256" key="1">
    <source>
        <dbReference type="ARBA" id="ARBA00004179"/>
    </source>
</evidence>
<keyword evidence="11" id="KW-0472">Membrane</keyword>
<dbReference type="GO" id="GO:0031901">
    <property type="term" value="C:early endosome membrane"/>
    <property type="evidence" value="ECO:0007669"/>
    <property type="project" value="TreeGrafter"/>
</dbReference>
<keyword evidence="15" id="KW-1185">Reference proteome</keyword>
<dbReference type="InterPro" id="IPR036871">
    <property type="entry name" value="PX_dom_sf"/>
</dbReference>
<dbReference type="Proteomes" id="UP000240830">
    <property type="component" value="Unassembled WGS sequence"/>
</dbReference>
<feature type="domain" description="PX" evidence="13">
    <location>
        <begin position="21"/>
        <end position="127"/>
    </location>
</feature>
<comment type="function">
    <text evidence="12">Required for retention of late Golgi membrane proteins. Component of the retrieval machinery that functions by direct interaction with the cytosolic tails of certain TGN membrane proteins during the sorting/budding process at the prevacuolar compartment. Binds phosphatidylinositol 3-phosphate (PtdIns(P3)).</text>
</comment>
<keyword evidence="10" id="KW-0446">Lipid-binding</keyword>
<dbReference type="EMBL" id="MTSL01000181">
    <property type="protein sequence ID" value="PJF17262.1"/>
    <property type="molecule type" value="Genomic_DNA"/>
</dbReference>
<dbReference type="InterPro" id="IPR001683">
    <property type="entry name" value="PX_dom"/>
</dbReference>
<evidence type="ECO:0000256" key="6">
    <source>
        <dbReference type="ARBA" id="ARBA00022448"/>
    </source>
</evidence>
<dbReference type="STRING" id="1246581.A0A2H9THK7"/>
<evidence type="ECO:0000313" key="15">
    <source>
        <dbReference type="Proteomes" id="UP000240830"/>
    </source>
</evidence>
<protein>
    <recommendedName>
        <fullName evidence="5">Sorting nexin-3</fullName>
    </recommendedName>
</protein>
<gene>
    <name evidence="14" type="ORF">PSACC_02926</name>
</gene>
<evidence type="ECO:0000313" key="14">
    <source>
        <dbReference type="EMBL" id="PJF17262.1"/>
    </source>
</evidence>
<evidence type="ECO:0000256" key="8">
    <source>
        <dbReference type="ARBA" id="ARBA00022927"/>
    </source>
</evidence>
<evidence type="ECO:0000259" key="13">
    <source>
        <dbReference type="PROSITE" id="PS50195"/>
    </source>
</evidence>
<dbReference type="GO" id="GO:0030904">
    <property type="term" value="C:retromer complex"/>
    <property type="evidence" value="ECO:0007669"/>
    <property type="project" value="TreeGrafter"/>
</dbReference>
<dbReference type="AlphaFoldDB" id="A0A2H9THK7"/>
<evidence type="ECO:0000256" key="9">
    <source>
        <dbReference type="ARBA" id="ARBA00023034"/>
    </source>
</evidence>
<organism evidence="14 15">
    <name type="scientific">Paramicrosporidium saccamoebae</name>
    <dbReference type="NCBI Taxonomy" id="1246581"/>
    <lineage>
        <taxon>Eukaryota</taxon>
        <taxon>Fungi</taxon>
        <taxon>Fungi incertae sedis</taxon>
        <taxon>Cryptomycota</taxon>
        <taxon>Cryptomycota incertae sedis</taxon>
        <taxon>Paramicrosporidium</taxon>
    </lineage>
</organism>
<dbReference type="GO" id="GO:0034499">
    <property type="term" value="P:late endosome to Golgi transport"/>
    <property type="evidence" value="ECO:0007669"/>
    <property type="project" value="TreeGrafter"/>
</dbReference>
<dbReference type="PANTHER" id="PTHR45963:SF2">
    <property type="entry name" value="RE52028P"/>
    <property type="match status" value="1"/>
</dbReference>
<dbReference type="GO" id="GO:0000139">
    <property type="term" value="C:Golgi membrane"/>
    <property type="evidence" value="ECO:0007669"/>
    <property type="project" value="UniProtKB-SubCell"/>
</dbReference>
<name>A0A2H9THK7_9FUNG</name>
<comment type="caution">
    <text evidence="14">The sequence shown here is derived from an EMBL/GenBank/DDBJ whole genome shotgun (WGS) entry which is preliminary data.</text>
</comment>
<comment type="subcellular location">
    <subcellularLocation>
        <location evidence="3">Cytoplasm</location>
    </subcellularLocation>
    <subcellularLocation>
        <location evidence="2">Golgi apparatus membrane</location>
        <topology evidence="2">Peripheral membrane protein</topology>
        <orientation evidence="2">Cytoplasmic side</orientation>
    </subcellularLocation>
    <subcellularLocation>
        <location evidence="1">Prevacuolar compartment membrane</location>
        <topology evidence="1">Peripheral membrane protein</topology>
        <orientation evidence="1">Cytoplasmic side</orientation>
    </subcellularLocation>
</comment>
<dbReference type="InterPro" id="IPR051074">
    <property type="entry name" value="Sorting_Nexin"/>
</dbReference>
<evidence type="ECO:0000256" key="7">
    <source>
        <dbReference type="ARBA" id="ARBA00022490"/>
    </source>
</evidence>
<dbReference type="GO" id="GO:0032456">
    <property type="term" value="P:endocytic recycling"/>
    <property type="evidence" value="ECO:0007669"/>
    <property type="project" value="TreeGrafter"/>
</dbReference>
<dbReference type="GO" id="GO:0015031">
    <property type="term" value="P:protein transport"/>
    <property type="evidence" value="ECO:0007669"/>
    <property type="project" value="UniProtKB-KW"/>
</dbReference>
<dbReference type="GO" id="GO:0032266">
    <property type="term" value="F:phosphatidylinositol-3-phosphate binding"/>
    <property type="evidence" value="ECO:0007669"/>
    <property type="project" value="TreeGrafter"/>
</dbReference>
<evidence type="ECO:0000256" key="10">
    <source>
        <dbReference type="ARBA" id="ARBA00023121"/>
    </source>
</evidence>
<evidence type="ECO:0000256" key="12">
    <source>
        <dbReference type="ARBA" id="ARBA00025533"/>
    </source>
</evidence>
<dbReference type="OrthoDB" id="5227681at2759"/>
<dbReference type="PROSITE" id="PS50195">
    <property type="entry name" value="PX"/>
    <property type="match status" value="1"/>
</dbReference>
<evidence type="ECO:0000256" key="11">
    <source>
        <dbReference type="ARBA" id="ARBA00023136"/>
    </source>
</evidence>
<evidence type="ECO:0000256" key="4">
    <source>
        <dbReference type="ARBA" id="ARBA00010883"/>
    </source>
</evidence>
<keyword evidence="7" id="KW-0963">Cytoplasm</keyword>
<dbReference type="PANTHER" id="PTHR45963">
    <property type="entry name" value="RE52028P"/>
    <property type="match status" value="1"/>
</dbReference>
<dbReference type="Pfam" id="PF00787">
    <property type="entry name" value="PX"/>
    <property type="match status" value="1"/>
</dbReference>
<reference evidence="14 15" key="1">
    <citation type="submission" date="2016-10" db="EMBL/GenBank/DDBJ databases">
        <title>The genome of Paramicrosporidium saccamoebae is the missing link in understanding Cryptomycota and Microsporidia evolution.</title>
        <authorList>
            <person name="Quandt C.A."/>
            <person name="Beaudet D."/>
            <person name="Corsaro D."/>
            <person name="Michel R."/>
            <person name="Corradi N."/>
            <person name="James T."/>
        </authorList>
    </citation>
    <scope>NUCLEOTIDE SEQUENCE [LARGE SCALE GENOMIC DNA]</scope>
    <source>
        <strain evidence="14 15">KSL3</strain>
    </source>
</reference>
<keyword evidence="9" id="KW-0333">Golgi apparatus</keyword>
<evidence type="ECO:0000256" key="2">
    <source>
        <dbReference type="ARBA" id="ARBA00004255"/>
    </source>
</evidence>
<accession>A0A2H9THK7</accession>
<dbReference type="Gene3D" id="3.30.1520.10">
    <property type="entry name" value="Phox-like domain"/>
    <property type="match status" value="1"/>
</dbReference>
<dbReference type="SUPFAM" id="SSF64268">
    <property type="entry name" value="PX domain"/>
    <property type="match status" value="1"/>
</dbReference>
<sequence length="127" mass="14779">MNTTSENEASVVEDLYACPENIMTVHVSNPITHRGESDPYTDYEIYCKVFGYYACFLTSQTSLPLFKKHESSVRRRYCEFLQLREVLIAENPGVRIPDLPSRRIFGNRFSDAVIEERRVGFQKFLQT</sequence>
<keyword evidence="6" id="KW-0813">Transport</keyword>
<proteinExistence type="inferred from homology"/>